<keyword evidence="1" id="KW-0645">Protease</keyword>
<proteinExistence type="predicted"/>
<dbReference type="EMBL" id="LBMM01023737">
    <property type="protein sequence ID" value="KMQ82674.1"/>
    <property type="molecule type" value="Genomic_DNA"/>
</dbReference>
<organism evidence="1 2">
    <name type="scientific">Lasius niger</name>
    <name type="common">Black garden ant</name>
    <dbReference type="NCBI Taxonomy" id="67767"/>
    <lineage>
        <taxon>Eukaryota</taxon>
        <taxon>Metazoa</taxon>
        <taxon>Ecdysozoa</taxon>
        <taxon>Arthropoda</taxon>
        <taxon>Hexapoda</taxon>
        <taxon>Insecta</taxon>
        <taxon>Pterygota</taxon>
        <taxon>Neoptera</taxon>
        <taxon>Endopterygota</taxon>
        <taxon>Hymenoptera</taxon>
        <taxon>Apocrita</taxon>
        <taxon>Aculeata</taxon>
        <taxon>Formicoidea</taxon>
        <taxon>Formicidae</taxon>
        <taxon>Formicinae</taxon>
        <taxon>Lasius</taxon>
        <taxon>Lasius</taxon>
    </lineage>
</organism>
<keyword evidence="2" id="KW-1185">Reference proteome</keyword>
<sequence length="136" mass="16142">MQCLYCLNVKFYRFRYPKATASDDLWAAMQTVISASDPKYQFDVKRMVDLWAMQNCFPVLEVMRNYSSDVVTMSVQFHDELDEEQYYIPVTFTTESDPNFSKTWSDVWLTPSYSKIEFFLKKDQWIIANLQQAGKH</sequence>
<evidence type="ECO:0000313" key="2">
    <source>
        <dbReference type="Proteomes" id="UP000036403"/>
    </source>
</evidence>
<protein>
    <submittedName>
        <fullName evidence="1">Aminopeptidase n</fullName>
    </submittedName>
</protein>
<comment type="caution">
    <text evidence="1">The sequence shown here is derived from an EMBL/GenBank/DDBJ whole genome shotgun (WGS) entry which is preliminary data.</text>
</comment>
<dbReference type="AlphaFoldDB" id="A0A0J7JX78"/>
<dbReference type="OrthoDB" id="7554733at2759"/>
<reference evidence="1 2" key="1">
    <citation type="submission" date="2015-04" db="EMBL/GenBank/DDBJ databases">
        <title>Lasius niger genome sequencing.</title>
        <authorList>
            <person name="Konorov E.A."/>
            <person name="Nikitin M.A."/>
            <person name="Kirill M.V."/>
            <person name="Chang P."/>
        </authorList>
    </citation>
    <scope>NUCLEOTIDE SEQUENCE [LARGE SCALE GENOMIC DNA]</scope>
    <source>
        <tissue evidence="1">Whole</tissue>
    </source>
</reference>
<keyword evidence="1" id="KW-0031">Aminopeptidase</keyword>
<name>A0A0J7JX78_LASNI</name>
<dbReference type="GO" id="GO:0004177">
    <property type="term" value="F:aminopeptidase activity"/>
    <property type="evidence" value="ECO:0007669"/>
    <property type="project" value="UniProtKB-KW"/>
</dbReference>
<dbReference type="Gene3D" id="2.60.40.1910">
    <property type="match status" value="1"/>
</dbReference>
<dbReference type="PaxDb" id="67767-A0A0J7JX78"/>
<keyword evidence="1" id="KW-0378">Hydrolase</keyword>
<evidence type="ECO:0000313" key="1">
    <source>
        <dbReference type="EMBL" id="KMQ82674.1"/>
    </source>
</evidence>
<dbReference type="STRING" id="67767.A0A0J7JX78"/>
<gene>
    <name evidence="1" type="ORF">RF55_22180</name>
</gene>
<dbReference type="Proteomes" id="UP000036403">
    <property type="component" value="Unassembled WGS sequence"/>
</dbReference>
<accession>A0A0J7JX78</accession>